<sequence length="44" mass="5395">MVYSLNLAKNLRSKFDLFTLFCYFKRKMKFTKKEKNDQISKVEI</sequence>
<keyword evidence="2" id="KW-1185">Reference proteome</keyword>
<accession>C6RDC9</accession>
<proteinExistence type="predicted"/>
<reference evidence="1 2" key="1">
    <citation type="submission" date="2009-07" db="EMBL/GenBank/DDBJ databases">
        <authorList>
            <person name="Madupu R."/>
            <person name="Sebastian Y."/>
            <person name="Durkin A.S."/>
            <person name="Torralba M."/>
            <person name="Methe B."/>
            <person name="Sutton G.G."/>
            <person name="Strausberg R.L."/>
            <person name="Nelson K.E."/>
        </authorList>
    </citation>
    <scope>NUCLEOTIDE SEQUENCE [LARGE SCALE GENOMIC DNA]</scope>
    <source>
        <strain evidence="1 2">RM3277</strain>
    </source>
</reference>
<name>C6RDC9_9BACT</name>
<gene>
    <name evidence="1" type="ORF">CAMSH0001_1845</name>
</gene>
<dbReference type="AlphaFoldDB" id="C6RDC9"/>
<dbReference type="Proteomes" id="UP000003107">
    <property type="component" value="Unassembled WGS sequence"/>
</dbReference>
<dbReference type="EMBL" id="ACVQ01000005">
    <property type="protein sequence ID" value="EET80696.1"/>
    <property type="molecule type" value="Genomic_DNA"/>
</dbReference>
<protein>
    <submittedName>
        <fullName evidence="1">Uncharacterized protein</fullName>
    </submittedName>
</protein>
<evidence type="ECO:0000313" key="1">
    <source>
        <dbReference type="EMBL" id="EET80696.1"/>
    </source>
</evidence>
<organism evidence="1 2">
    <name type="scientific">Campylobacter showae RM3277</name>
    <dbReference type="NCBI Taxonomy" id="553219"/>
    <lineage>
        <taxon>Bacteria</taxon>
        <taxon>Pseudomonadati</taxon>
        <taxon>Campylobacterota</taxon>
        <taxon>Epsilonproteobacteria</taxon>
        <taxon>Campylobacterales</taxon>
        <taxon>Campylobacteraceae</taxon>
        <taxon>Campylobacter</taxon>
    </lineage>
</organism>
<evidence type="ECO:0000313" key="2">
    <source>
        <dbReference type="Proteomes" id="UP000003107"/>
    </source>
</evidence>
<comment type="caution">
    <text evidence="1">The sequence shown here is derived from an EMBL/GenBank/DDBJ whole genome shotgun (WGS) entry which is preliminary data.</text>
</comment>